<evidence type="ECO:0000256" key="1">
    <source>
        <dbReference type="SAM" id="Phobius"/>
    </source>
</evidence>
<dbReference type="AlphaFoldDB" id="A0A9D4HDD5"/>
<comment type="caution">
    <text evidence="2">The sequence shown here is derived from an EMBL/GenBank/DDBJ whole genome shotgun (WGS) entry which is preliminary data.</text>
</comment>
<accession>A0A9D4HDD5</accession>
<keyword evidence="1" id="KW-0472">Membrane</keyword>
<feature type="transmembrane region" description="Helical" evidence="1">
    <location>
        <begin position="40"/>
        <end position="59"/>
    </location>
</feature>
<evidence type="ECO:0000313" key="2">
    <source>
        <dbReference type="EMBL" id="KAH3713742.1"/>
    </source>
</evidence>
<organism evidence="2 3">
    <name type="scientific">Dreissena polymorpha</name>
    <name type="common">Zebra mussel</name>
    <name type="synonym">Mytilus polymorpha</name>
    <dbReference type="NCBI Taxonomy" id="45954"/>
    <lineage>
        <taxon>Eukaryota</taxon>
        <taxon>Metazoa</taxon>
        <taxon>Spiralia</taxon>
        <taxon>Lophotrochozoa</taxon>
        <taxon>Mollusca</taxon>
        <taxon>Bivalvia</taxon>
        <taxon>Autobranchia</taxon>
        <taxon>Heteroconchia</taxon>
        <taxon>Euheterodonta</taxon>
        <taxon>Imparidentia</taxon>
        <taxon>Neoheterodontei</taxon>
        <taxon>Myida</taxon>
        <taxon>Dreissenoidea</taxon>
        <taxon>Dreissenidae</taxon>
        <taxon>Dreissena</taxon>
    </lineage>
</organism>
<keyword evidence="3" id="KW-1185">Reference proteome</keyword>
<reference evidence="2" key="2">
    <citation type="submission" date="2020-11" db="EMBL/GenBank/DDBJ databases">
        <authorList>
            <person name="McCartney M.A."/>
            <person name="Auch B."/>
            <person name="Kono T."/>
            <person name="Mallez S."/>
            <person name="Becker A."/>
            <person name="Gohl D.M."/>
            <person name="Silverstein K.A.T."/>
            <person name="Koren S."/>
            <person name="Bechman K.B."/>
            <person name="Herman A."/>
            <person name="Abrahante J.E."/>
            <person name="Garbe J."/>
        </authorList>
    </citation>
    <scope>NUCLEOTIDE SEQUENCE</scope>
    <source>
        <strain evidence="2">Duluth1</strain>
        <tissue evidence="2">Whole animal</tissue>
    </source>
</reference>
<keyword evidence="1" id="KW-0812">Transmembrane</keyword>
<gene>
    <name evidence="2" type="ORF">DPMN_073544</name>
</gene>
<name>A0A9D4HDD5_DREPO</name>
<keyword evidence="1" id="KW-1133">Transmembrane helix</keyword>
<dbReference type="Proteomes" id="UP000828390">
    <property type="component" value="Unassembled WGS sequence"/>
</dbReference>
<reference evidence="2" key="1">
    <citation type="journal article" date="2019" name="bioRxiv">
        <title>The Genome of the Zebra Mussel, Dreissena polymorpha: A Resource for Invasive Species Research.</title>
        <authorList>
            <person name="McCartney M.A."/>
            <person name="Auch B."/>
            <person name="Kono T."/>
            <person name="Mallez S."/>
            <person name="Zhang Y."/>
            <person name="Obille A."/>
            <person name="Becker A."/>
            <person name="Abrahante J.E."/>
            <person name="Garbe J."/>
            <person name="Badalamenti J.P."/>
            <person name="Herman A."/>
            <person name="Mangelson H."/>
            <person name="Liachko I."/>
            <person name="Sullivan S."/>
            <person name="Sone E.D."/>
            <person name="Koren S."/>
            <person name="Silverstein K.A.T."/>
            <person name="Beckman K.B."/>
            <person name="Gohl D.M."/>
        </authorList>
    </citation>
    <scope>NUCLEOTIDE SEQUENCE</scope>
    <source>
        <strain evidence="2">Duluth1</strain>
        <tissue evidence="2">Whole animal</tissue>
    </source>
</reference>
<proteinExistence type="predicted"/>
<evidence type="ECO:0000313" key="3">
    <source>
        <dbReference type="Proteomes" id="UP000828390"/>
    </source>
</evidence>
<dbReference type="EMBL" id="JAIWYP010000014">
    <property type="protein sequence ID" value="KAH3713742.1"/>
    <property type="molecule type" value="Genomic_DNA"/>
</dbReference>
<protein>
    <submittedName>
        <fullName evidence="2">Uncharacterized protein</fullName>
    </submittedName>
</protein>
<sequence length="84" mass="9736">MYANTAIQLLLPELLPELELRLFDDNWTIRFRSIQLLGGLLYRISGTIPCIAVIVRLMYKILLLVSFSNEIFIFLNLSNKCKFA</sequence>